<dbReference type="OrthoDB" id="9766019at2"/>
<dbReference type="RefSeq" id="WP_142041459.1">
    <property type="nucleotide sequence ID" value="NZ_JBHTGS010000001.1"/>
</dbReference>
<evidence type="ECO:0000256" key="4">
    <source>
        <dbReference type="SAM" id="Phobius"/>
    </source>
</evidence>
<comment type="caution">
    <text evidence="5">The sequence shown here is derived from an EMBL/GenBank/DDBJ whole genome shotgun (WGS) entry which is preliminary data.</text>
</comment>
<dbReference type="GO" id="GO:0005524">
    <property type="term" value="F:ATP binding"/>
    <property type="evidence" value="ECO:0007669"/>
    <property type="project" value="UniProtKB-KW"/>
</dbReference>
<feature type="transmembrane region" description="Helical" evidence="4">
    <location>
        <begin position="448"/>
        <end position="465"/>
    </location>
</feature>
<dbReference type="EMBL" id="VFOW01000001">
    <property type="protein sequence ID" value="TQL77885.1"/>
    <property type="molecule type" value="Genomic_DNA"/>
</dbReference>
<evidence type="ECO:0000313" key="6">
    <source>
        <dbReference type="Proteomes" id="UP000317043"/>
    </source>
</evidence>
<dbReference type="GO" id="GO:0140662">
    <property type="term" value="F:ATP-dependent protein folding chaperone"/>
    <property type="evidence" value="ECO:0007669"/>
    <property type="project" value="InterPro"/>
</dbReference>
<dbReference type="PRINTS" id="PR00301">
    <property type="entry name" value="HEATSHOCK70"/>
</dbReference>
<keyword evidence="3" id="KW-0143">Chaperone</keyword>
<dbReference type="InterPro" id="IPR043129">
    <property type="entry name" value="ATPase_NBD"/>
</dbReference>
<dbReference type="InterPro" id="IPR013126">
    <property type="entry name" value="Hsp_70_fam"/>
</dbReference>
<evidence type="ECO:0000256" key="1">
    <source>
        <dbReference type="ARBA" id="ARBA00022741"/>
    </source>
</evidence>
<organism evidence="5 6">
    <name type="scientific">Stackebrandtia endophytica</name>
    <dbReference type="NCBI Taxonomy" id="1496996"/>
    <lineage>
        <taxon>Bacteria</taxon>
        <taxon>Bacillati</taxon>
        <taxon>Actinomycetota</taxon>
        <taxon>Actinomycetes</taxon>
        <taxon>Glycomycetales</taxon>
        <taxon>Glycomycetaceae</taxon>
        <taxon>Stackebrandtia</taxon>
    </lineage>
</organism>
<feature type="transmembrane region" description="Helical" evidence="4">
    <location>
        <begin position="422"/>
        <end position="441"/>
    </location>
</feature>
<dbReference type="AlphaFoldDB" id="A0A543AZ72"/>
<feature type="transmembrane region" description="Helical" evidence="4">
    <location>
        <begin position="477"/>
        <end position="497"/>
    </location>
</feature>
<dbReference type="Gene3D" id="3.90.640.10">
    <property type="entry name" value="Actin, Chain A, domain 4"/>
    <property type="match status" value="1"/>
</dbReference>
<keyword evidence="4" id="KW-0472">Membrane</keyword>
<keyword evidence="6" id="KW-1185">Reference proteome</keyword>
<evidence type="ECO:0000256" key="2">
    <source>
        <dbReference type="ARBA" id="ARBA00022840"/>
    </source>
</evidence>
<dbReference type="Proteomes" id="UP000317043">
    <property type="component" value="Unassembled WGS sequence"/>
</dbReference>
<gene>
    <name evidence="5" type="ORF">FB566_3457</name>
</gene>
<name>A0A543AZ72_9ACTN</name>
<evidence type="ECO:0000313" key="5">
    <source>
        <dbReference type="EMBL" id="TQL77885.1"/>
    </source>
</evidence>
<keyword evidence="4" id="KW-0812">Transmembrane</keyword>
<reference evidence="5 6" key="1">
    <citation type="submission" date="2019-06" db="EMBL/GenBank/DDBJ databases">
        <title>Sequencing the genomes of 1000 actinobacteria strains.</title>
        <authorList>
            <person name="Klenk H.-P."/>
        </authorList>
    </citation>
    <scope>NUCLEOTIDE SEQUENCE [LARGE SCALE GENOMIC DNA]</scope>
    <source>
        <strain evidence="5 6">DSM 45928</strain>
    </source>
</reference>
<evidence type="ECO:0000256" key="3">
    <source>
        <dbReference type="ARBA" id="ARBA00023186"/>
    </source>
</evidence>
<keyword evidence="4" id="KW-1133">Transmembrane helix</keyword>
<keyword evidence="1" id="KW-0547">Nucleotide-binding</keyword>
<protein>
    <submittedName>
        <fullName evidence="5">Hsp70 protein</fullName>
    </submittedName>
</protein>
<dbReference type="SUPFAM" id="SSF53067">
    <property type="entry name" value="Actin-like ATPase domain"/>
    <property type="match status" value="2"/>
</dbReference>
<sequence>MSHPTRFALGIDFGTSHTTGAVSRADGRVDALMFDGSPLLPSAVFAQPDRGLLVGRDAVDSARLDLACFEPHPKRRIDDLSVLLGAHEYSVVELFTAVLGRVQVECERTLGGAPASVTITHPATWGPTRKLVLREAAQAAGLIDPSFVPEPVAAATYYLSELGHDVPTGSAVVVHDFGGGTFDASAVVRTETGFDVRSVDGIDNLGGVDIDEAILRHLRNGVGTDEQWQRLVAPSTPADRRHWRMLYDDVRTAKERLSRSTSADIFIPVLDQDVHLTRPELDTLARPFVERLSRVVGAVIDSCELPPQAIAGIFMVGGASRMPLAATILHQTTGRSPVVTDRLEQVVAHGAVLATAPLSPVEAPAPTVPSTAPTPAMPSAVAAPPVAVSPVAVSPVAVSPVAVSPQPTMAPPAPTTPMPSRLRMAAILLGTQVALLVALAFEGIEARPLLLIFLILAATTMAMLWTRGRHAWRTAVILQVVTAVLGVFMVVSARFGWS</sequence>
<accession>A0A543AZ72</accession>
<keyword evidence="2" id="KW-0067">ATP-binding</keyword>
<proteinExistence type="predicted"/>
<dbReference type="Gene3D" id="3.30.420.40">
    <property type="match status" value="2"/>
</dbReference>
<dbReference type="Pfam" id="PF00012">
    <property type="entry name" value="HSP70"/>
    <property type="match status" value="1"/>
</dbReference>
<dbReference type="PANTHER" id="PTHR45639">
    <property type="entry name" value="HSC70CB, ISOFORM G-RELATED"/>
    <property type="match status" value="1"/>
</dbReference>
<dbReference type="InParanoid" id="A0A543AZ72"/>